<comment type="similarity">
    <text evidence="1 4">Belongs to the serpin family.</text>
</comment>
<evidence type="ECO:0000313" key="9">
    <source>
        <dbReference type="Proteomes" id="UP001075354"/>
    </source>
</evidence>
<keyword evidence="9" id="KW-1185">Reference proteome</keyword>
<evidence type="ECO:0000256" key="5">
    <source>
        <dbReference type="SAM" id="MobiDB-lite"/>
    </source>
</evidence>
<feature type="region of interest" description="Disordered" evidence="5">
    <location>
        <begin position="436"/>
        <end position="508"/>
    </location>
</feature>
<dbReference type="Pfam" id="PF00079">
    <property type="entry name" value="Serpin"/>
    <property type="match status" value="1"/>
</dbReference>
<dbReference type="InterPro" id="IPR042178">
    <property type="entry name" value="Serpin_sf_1"/>
</dbReference>
<proteinExistence type="inferred from homology"/>
<dbReference type="InterPro" id="IPR023796">
    <property type="entry name" value="Serpin_dom"/>
</dbReference>
<feature type="compositionally biased region" description="Low complexity" evidence="5">
    <location>
        <begin position="436"/>
        <end position="460"/>
    </location>
</feature>
<organism evidence="8 9">
    <name type="scientific">Megalurothrips usitatus</name>
    <name type="common">bean blossom thrips</name>
    <dbReference type="NCBI Taxonomy" id="439358"/>
    <lineage>
        <taxon>Eukaryota</taxon>
        <taxon>Metazoa</taxon>
        <taxon>Ecdysozoa</taxon>
        <taxon>Arthropoda</taxon>
        <taxon>Hexapoda</taxon>
        <taxon>Insecta</taxon>
        <taxon>Pterygota</taxon>
        <taxon>Neoptera</taxon>
        <taxon>Paraneoptera</taxon>
        <taxon>Thysanoptera</taxon>
        <taxon>Terebrantia</taxon>
        <taxon>Thripoidea</taxon>
        <taxon>Thripidae</taxon>
        <taxon>Megalurothrips</taxon>
    </lineage>
</organism>
<sequence length="508" mass="55003">MTSLKLRIAACAVLVLCGLALSHGKRRGSVQHGSYRNPPAKVQLRQSERDDLGVDRFNFLDIELLKHTAQYDGGLGNVVLSPASVKTVLSMLWEGADGNTAKELGLALRLDRENPQKQLHAYQEQLLCFQSRAPASAGARPALLDIANQVFISNKLSVSPSYGEALRHYNAAVTSVNMTDAYATAGTINKWVSDATHGHVPSLVEAEALGDEPVMVLGNAVYFQGAWQTAFDETSTVKTCFYTESNECILTPMMETMGSFRSKFMQELEATLIELPYDDDRTSMLILLPERRDGMQELIRNLYFADLLHVLGGPDLEESEYLVTIPKFTIEFNTDLVPVLTKLRIEEVFSQKANLTKMVKDEHVRAAPTVSNVFHKAKIVVEERGTVAAGATGALVVPLMGGPQPRFRAEHPFLFFIRDKRTGGFLFAGRVSRPDGSAAPAAAAAAPSGASAPPAASGAPTADIPVIENEDAASPLSAVPVTTKRSQQPAHNHAEGPSNVVFPPNGRQ</sequence>
<evidence type="ECO:0000259" key="7">
    <source>
        <dbReference type="SMART" id="SM00093"/>
    </source>
</evidence>
<dbReference type="InterPro" id="IPR042185">
    <property type="entry name" value="Serpin_sf_2"/>
</dbReference>
<dbReference type="PANTHER" id="PTHR11461:SF211">
    <property type="entry name" value="GH10112P-RELATED"/>
    <property type="match status" value="1"/>
</dbReference>
<dbReference type="GO" id="GO:0005615">
    <property type="term" value="C:extracellular space"/>
    <property type="evidence" value="ECO:0007669"/>
    <property type="project" value="InterPro"/>
</dbReference>
<keyword evidence="2" id="KW-0646">Protease inhibitor</keyword>
<evidence type="ECO:0000313" key="8">
    <source>
        <dbReference type="EMBL" id="KAJ1527630.1"/>
    </source>
</evidence>
<evidence type="ECO:0000256" key="6">
    <source>
        <dbReference type="SAM" id="SignalP"/>
    </source>
</evidence>
<gene>
    <name evidence="8" type="ORF">ONE63_007593</name>
</gene>
<feature type="domain" description="Serpin" evidence="7">
    <location>
        <begin position="62"/>
        <end position="434"/>
    </location>
</feature>
<dbReference type="GO" id="GO:0004867">
    <property type="term" value="F:serine-type endopeptidase inhibitor activity"/>
    <property type="evidence" value="ECO:0007669"/>
    <property type="project" value="UniProtKB-KW"/>
</dbReference>
<dbReference type="SMART" id="SM00093">
    <property type="entry name" value="SERPIN"/>
    <property type="match status" value="1"/>
</dbReference>
<accession>A0AAV7XP91</accession>
<dbReference type="InterPro" id="IPR036186">
    <property type="entry name" value="Serpin_sf"/>
</dbReference>
<dbReference type="SUPFAM" id="SSF56574">
    <property type="entry name" value="Serpins"/>
    <property type="match status" value="1"/>
</dbReference>
<dbReference type="Gene3D" id="3.30.497.10">
    <property type="entry name" value="Antithrombin, subunit I, domain 2"/>
    <property type="match status" value="1"/>
</dbReference>
<protein>
    <recommendedName>
        <fullName evidence="7">Serpin domain-containing protein</fullName>
    </recommendedName>
</protein>
<dbReference type="AlphaFoldDB" id="A0AAV7XP91"/>
<dbReference type="InterPro" id="IPR000215">
    <property type="entry name" value="Serpin_fam"/>
</dbReference>
<evidence type="ECO:0000256" key="2">
    <source>
        <dbReference type="ARBA" id="ARBA00022690"/>
    </source>
</evidence>
<keyword evidence="3" id="KW-0722">Serine protease inhibitor</keyword>
<dbReference type="Proteomes" id="UP001075354">
    <property type="component" value="Chromosome 5"/>
</dbReference>
<dbReference type="PANTHER" id="PTHR11461">
    <property type="entry name" value="SERINE PROTEASE INHIBITOR, SERPIN"/>
    <property type="match status" value="1"/>
</dbReference>
<name>A0AAV7XP91_9NEOP</name>
<evidence type="ECO:0000256" key="1">
    <source>
        <dbReference type="ARBA" id="ARBA00009500"/>
    </source>
</evidence>
<reference evidence="8" key="1">
    <citation type="submission" date="2022-12" db="EMBL/GenBank/DDBJ databases">
        <title>Chromosome-level genome assembly of the bean flower thrips Megalurothrips usitatus.</title>
        <authorList>
            <person name="Ma L."/>
            <person name="Liu Q."/>
            <person name="Li H."/>
            <person name="Cai W."/>
        </authorList>
    </citation>
    <scope>NUCLEOTIDE SEQUENCE</scope>
    <source>
        <strain evidence="8">Cailab_2022a</strain>
    </source>
</reference>
<comment type="caution">
    <text evidence="8">The sequence shown here is derived from an EMBL/GenBank/DDBJ whole genome shotgun (WGS) entry which is preliminary data.</text>
</comment>
<dbReference type="EMBL" id="JAPTSV010000005">
    <property type="protein sequence ID" value="KAJ1527630.1"/>
    <property type="molecule type" value="Genomic_DNA"/>
</dbReference>
<evidence type="ECO:0000256" key="3">
    <source>
        <dbReference type="ARBA" id="ARBA00022900"/>
    </source>
</evidence>
<evidence type="ECO:0000256" key="4">
    <source>
        <dbReference type="RuleBase" id="RU000411"/>
    </source>
</evidence>
<keyword evidence="6" id="KW-0732">Signal</keyword>
<feature type="signal peptide" evidence="6">
    <location>
        <begin position="1"/>
        <end position="24"/>
    </location>
</feature>
<dbReference type="Gene3D" id="2.30.39.10">
    <property type="entry name" value="Alpha-1-antitrypsin, domain 1"/>
    <property type="match status" value="1"/>
</dbReference>
<feature type="chain" id="PRO_5044012273" description="Serpin domain-containing protein" evidence="6">
    <location>
        <begin position="25"/>
        <end position="508"/>
    </location>
</feature>